<dbReference type="GO" id="GO:1990904">
    <property type="term" value="C:ribonucleoprotein complex"/>
    <property type="evidence" value="ECO:0007669"/>
    <property type="project" value="TreeGrafter"/>
</dbReference>
<feature type="compositionally biased region" description="Low complexity" evidence="3">
    <location>
        <begin position="340"/>
        <end position="361"/>
    </location>
</feature>
<evidence type="ECO:0000259" key="5">
    <source>
        <dbReference type="PROSITE" id="PS50177"/>
    </source>
</evidence>
<evidence type="ECO:0000256" key="2">
    <source>
        <dbReference type="PROSITE-ProRule" id="PRU00176"/>
    </source>
</evidence>
<dbReference type="Pfam" id="PF02136">
    <property type="entry name" value="NTF2"/>
    <property type="match status" value="1"/>
</dbReference>
<dbReference type="EMBL" id="PKPP01002017">
    <property type="protein sequence ID" value="PWA78208.1"/>
    <property type="molecule type" value="Genomic_DNA"/>
</dbReference>
<dbReference type="InterPro" id="IPR035979">
    <property type="entry name" value="RBD_domain_sf"/>
</dbReference>
<dbReference type="CDD" id="cd00590">
    <property type="entry name" value="RRM_SF"/>
    <property type="match status" value="1"/>
</dbReference>
<dbReference type="AlphaFoldDB" id="A0A2U1NXI8"/>
<dbReference type="SUPFAM" id="SSF54928">
    <property type="entry name" value="RNA-binding domain, RBD"/>
    <property type="match status" value="1"/>
</dbReference>
<dbReference type="PROSITE" id="PS50177">
    <property type="entry name" value="NTF2_DOMAIN"/>
    <property type="match status" value="1"/>
</dbReference>
<dbReference type="OrthoDB" id="339151at2759"/>
<evidence type="ECO:0000256" key="1">
    <source>
        <dbReference type="ARBA" id="ARBA00022884"/>
    </source>
</evidence>
<comment type="caution">
    <text evidence="6">The sequence shown here is derived from an EMBL/GenBank/DDBJ whole genome shotgun (WGS) entry which is preliminary data.</text>
</comment>
<dbReference type="InterPro" id="IPR002075">
    <property type="entry name" value="NTF2_dom"/>
</dbReference>
<dbReference type="PANTHER" id="PTHR10693">
    <property type="entry name" value="RAS GTPASE-ACTIVATING PROTEIN-BINDING PROTEIN"/>
    <property type="match status" value="1"/>
</dbReference>
<reference evidence="6 7" key="1">
    <citation type="journal article" date="2018" name="Mol. Plant">
        <title>The genome of Artemisia annua provides insight into the evolution of Asteraceae family and artemisinin biosynthesis.</title>
        <authorList>
            <person name="Shen Q."/>
            <person name="Zhang L."/>
            <person name="Liao Z."/>
            <person name="Wang S."/>
            <person name="Yan T."/>
            <person name="Shi P."/>
            <person name="Liu M."/>
            <person name="Fu X."/>
            <person name="Pan Q."/>
            <person name="Wang Y."/>
            <person name="Lv Z."/>
            <person name="Lu X."/>
            <person name="Zhang F."/>
            <person name="Jiang W."/>
            <person name="Ma Y."/>
            <person name="Chen M."/>
            <person name="Hao X."/>
            <person name="Li L."/>
            <person name="Tang Y."/>
            <person name="Lv G."/>
            <person name="Zhou Y."/>
            <person name="Sun X."/>
            <person name="Brodelius P.E."/>
            <person name="Rose J.K.C."/>
            <person name="Tang K."/>
        </authorList>
    </citation>
    <scope>NUCLEOTIDE SEQUENCE [LARGE SCALE GENOMIC DNA]</scope>
    <source>
        <strain evidence="7">cv. Huhao1</strain>
        <tissue evidence="6">Leaf</tissue>
    </source>
</reference>
<evidence type="ECO:0000313" key="6">
    <source>
        <dbReference type="EMBL" id="PWA78208.1"/>
    </source>
</evidence>
<dbReference type="SMART" id="SM00360">
    <property type="entry name" value="RRM"/>
    <property type="match status" value="1"/>
</dbReference>
<dbReference type="SUPFAM" id="SSF54427">
    <property type="entry name" value="NTF2-like"/>
    <property type="match status" value="1"/>
</dbReference>
<feature type="region of interest" description="Disordered" evidence="3">
    <location>
        <begin position="222"/>
        <end position="243"/>
    </location>
</feature>
<evidence type="ECO:0000256" key="3">
    <source>
        <dbReference type="SAM" id="MobiDB-lite"/>
    </source>
</evidence>
<evidence type="ECO:0000313" key="7">
    <source>
        <dbReference type="Proteomes" id="UP000245207"/>
    </source>
</evidence>
<evidence type="ECO:0000259" key="4">
    <source>
        <dbReference type="PROSITE" id="PS50102"/>
    </source>
</evidence>
<dbReference type="InterPro" id="IPR039539">
    <property type="entry name" value="Ras_GTPase_bind_prot"/>
</dbReference>
<dbReference type="Pfam" id="PF00076">
    <property type="entry name" value="RRM_1"/>
    <property type="match status" value="1"/>
</dbReference>
<name>A0A2U1NXI8_ARTAN</name>
<accession>A0A2U1NXI8</accession>
<dbReference type="PROSITE" id="PS50102">
    <property type="entry name" value="RRM"/>
    <property type="match status" value="1"/>
</dbReference>
<dbReference type="PANTHER" id="PTHR10693:SF70">
    <property type="entry name" value="NUCLEOTIDE-BINDING ALPHA-BETA PLAIT DOMAIN, NTF2-LIKE DOMAIN PROTEIN-RELATED"/>
    <property type="match status" value="1"/>
</dbReference>
<sequence length="361" mass="39768">MHKFYKEESTLAIPVEDGSIRSVTTIKFNQEIRKGILESDIINRDIIRPNVHAQDSIANSVVIGVVGVLRKDSTVKRFSQTFLLAPQPKGFYVHTDFFQFLITNDDTEDNPVLMKDQGTSTEDEITVDSSNNMSSLITKACSFSISKATVEVSQKTNGKSSAPAKNEKYIATEAACEILEKDKSSKSSSIDKIIDVRKGQDEKNLSSDPQDEVEKKISYATNLAKPSLPTETGSSSTASGKSSAVSKNIDKTIYVRNLPRNVTRRTLTSAVKKYGTIKHKNIHIRTIGDDGHRYAFMEFNNQKAAKQAVKFDGYECEVEYKKCDIQDQEDHDRSIGSTCGSVGDNKSGDNNGNGNGSKVVV</sequence>
<dbReference type="InterPro" id="IPR000504">
    <property type="entry name" value="RRM_dom"/>
</dbReference>
<dbReference type="Proteomes" id="UP000245207">
    <property type="component" value="Unassembled WGS sequence"/>
</dbReference>
<protein>
    <submittedName>
        <fullName evidence="6">Nuclear transport factor 2</fullName>
    </submittedName>
</protein>
<keyword evidence="7" id="KW-1185">Reference proteome</keyword>
<keyword evidence="1 2" id="KW-0694">RNA-binding</keyword>
<dbReference type="InterPro" id="IPR032710">
    <property type="entry name" value="NTF2-like_dom_sf"/>
</dbReference>
<dbReference type="Gene3D" id="3.10.450.50">
    <property type="match status" value="1"/>
</dbReference>
<feature type="region of interest" description="Disordered" evidence="3">
    <location>
        <begin position="331"/>
        <end position="361"/>
    </location>
</feature>
<dbReference type="GO" id="GO:0003729">
    <property type="term" value="F:mRNA binding"/>
    <property type="evidence" value="ECO:0007669"/>
    <property type="project" value="TreeGrafter"/>
</dbReference>
<proteinExistence type="predicted"/>
<dbReference type="STRING" id="35608.A0A2U1NXI8"/>
<dbReference type="InterPro" id="IPR018222">
    <property type="entry name" value="Nuclear_transport_factor_2_euk"/>
</dbReference>
<feature type="compositionally biased region" description="Low complexity" evidence="3">
    <location>
        <begin position="232"/>
        <end position="243"/>
    </location>
</feature>
<organism evidence="6 7">
    <name type="scientific">Artemisia annua</name>
    <name type="common">Sweet wormwood</name>
    <dbReference type="NCBI Taxonomy" id="35608"/>
    <lineage>
        <taxon>Eukaryota</taxon>
        <taxon>Viridiplantae</taxon>
        <taxon>Streptophyta</taxon>
        <taxon>Embryophyta</taxon>
        <taxon>Tracheophyta</taxon>
        <taxon>Spermatophyta</taxon>
        <taxon>Magnoliopsida</taxon>
        <taxon>eudicotyledons</taxon>
        <taxon>Gunneridae</taxon>
        <taxon>Pentapetalae</taxon>
        <taxon>asterids</taxon>
        <taxon>campanulids</taxon>
        <taxon>Asterales</taxon>
        <taxon>Asteraceae</taxon>
        <taxon>Asteroideae</taxon>
        <taxon>Anthemideae</taxon>
        <taxon>Artemisiinae</taxon>
        <taxon>Artemisia</taxon>
    </lineage>
</organism>
<dbReference type="GO" id="GO:0005829">
    <property type="term" value="C:cytosol"/>
    <property type="evidence" value="ECO:0007669"/>
    <property type="project" value="TreeGrafter"/>
</dbReference>
<feature type="domain" description="NTF2" evidence="5">
    <location>
        <begin position="1"/>
        <end position="100"/>
    </location>
</feature>
<feature type="domain" description="RRM" evidence="4">
    <location>
        <begin position="251"/>
        <end position="323"/>
    </location>
</feature>
<gene>
    <name evidence="6" type="ORF">CTI12_AA217160</name>
</gene>
<dbReference type="Gene3D" id="3.30.70.330">
    <property type="match status" value="1"/>
</dbReference>
<dbReference type="InterPro" id="IPR012677">
    <property type="entry name" value="Nucleotide-bd_a/b_plait_sf"/>
</dbReference>